<dbReference type="InterPro" id="IPR027417">
    <property type="entry name" value="P-loop_NTPase"/>
</dbReference>
<accession>A0A6A6V648</accession>
<keyword evidence="6" id="KW-0067">ATP-binding</keyword>
<evidence type="ECO:0000259" key="10">
    <source>
        <dbReference type="PROSITE" id="PS51981"/>
    </source>
</evidence>
<dbReference type="GO" id="GO:0031380">
    <property type="term" value="C:nuclear RNA-directed RNA polymerase complex"/>
    <property type="evidence" value="ECO:0007669"/>
    <property type="project" value="TreeGrafter"/>
</dbReference>
<dbReference type="InterPro" id="IPR047187">
    <property type="entry name" value="SF1_C_Upf1"/>
</dbReference>
<evidence type="ECO:0000256" key="1">
    <source>
        <dbReference type="ARBA" id="ARBA00004496"/>
    </source>
</evidence>
<dbReference type="Pfam" id="PF20173">
    <property type="entry name" value="ZnF_RZ-type"/>
    <property type="match status" value="1"/>
</dbReference>
<dbReference type="GO" id="GO:0031048">
    <property type="term" value="P:regulatory ncRNA-mediated heterochromatin formation"/>
    <property type="evidence" value="ECO:0007669"/>
    <property type="project" value="TreeGrafter"/>
</dbReference>
<dbReference type="EMBL" id="MU006583">
    <property type="protein sequence ID" value="KAF2745366.1"/>
    <property type="molecule type" value="Genomic_DNA"/>
</dbReference>
<feature type="domain" description="RZ-type" evidence="10">
    <location>
        <begin position="1762"/>
        <end position="1838"/>
    </location>
</feature>
<dbReference type="PANTHER" id="PTHR10887">
    <property type="entry name" value="DNA2/NAM7 HELICASE FAMILY"/>
    <property type="match status" value="1"/>
</dbReference>
<keyword evidence="6" id="KW-0378">Hydrolase</keyword>
<keyword evidence="2" id="KW-0963">Cytoplasm</keyword>
<dbReference type="CDD" id="cd06008">
    <property type="entry name" value="NF-X1-zinc-finger"/>
    <property type="match status" value="1"/>
</dbReference>
<evidence type="ECO:0000256" key="8">
    <source>
        <dbReference type="ARBA" id="ARBA00022859"/>
    </source>
</evidence>
<evidence type="ECO:0000256" key="4">
    <source>
        <dbReference type="ARBA" id="ARBA00022737"/>
    </source>
</evidence>
<dbReference type="Pfam" id="PF13086">
    <property type="entry name" value="AAA_11"/>
    <property type="match status" value="1"/>
</dbReference>
<dbReference type="Pfam" id="PF13087">
    <property type="entry name" value="AAA_12"/>
    <property type="match status" value="1"/>
</dbReference>
<keyword evidence="4" id="KW-0677">Repeat</keyword>
<keyword evidence="5" id="KW-0863">Zinc-finger</keyword>
<evidence type="ECO:0000256" key="3">
    <source>
        <dbReference type="ARBA" id="ARBA00022723"/>
    </source>
</evidence>
<dbReference type="GO" id="GO:0008270">
    <property type="term" value="F:zinc ion binding"/>
    <property type="evidence" value="ECO:0007669"/>
    <property type="project" value="UniProtKB-KW"/>
</dbReference>
<keyword evidence="6" id="KW-0547">Nucleotide-binding</keyword>
<dbReference type="SUPFAM" id="SSF52540">
    <property type="entry name" value="P-loop containing nucleoside triphosphate hydrolases"/>
    <property type="match status" value="1"/>
</dbReference>
<feature type="compositionally biased region" description="Acidic residues" evidence="9">
    <location>
        <begin position="375"/>
        <end position="387"/>
    </location>
</feature>
<name>A0A6A6V648_9PLEO</name>
<dbReference type="SMART" id="SM00438">
    <property type="entry name" value="ZnF_NFX"/>
    <property type="match status" value="5"/>
</dbReference>
<evidence type="ECO:0000256" key="9">
    <source>
        <dbReference type="SAM" id="MobiDB-lite"/>
    </source>
</evidence>
<dbReference type="InterPro" id="IPR041677">
    <property type="entry name" value="DNA2/NAM7_AAA_11"/>
</dbReference>
<dbReference type="InterPro" id="IPR041679">
    <property type="entry name" value="DNA2/NAM7-like_C"/>
</dbReference>
<keyword evidence="3" id="KW-0479">Metal-binding</keyword>
<dbReference type="InterPro" id="IPR045055">
    <property type="entry name" value="DNA2/NAM7-like"/>
</dbReference>
<dbReference type="PROSITE" id="PS51981">
    <property type="entry name" value="ZF_RZ"/>
    <property type="match status" value="1"/>
</dbReference>
<feature type="region of interest" description="Disordered" evidence="9">
    <location>
        <begin position="371"/>
        <end position="390"/>
    </location>
</feature>
<dbReference type="InterPro" id="IPR000967">
    <property type="entry name" value="Znf_NFX1"/>
</dbReference>
<keyword evidence="6" id="KW-0347">Helicase</keyword>
<dbReference type="Proteomes" id="UP000799440">
    <property type="component" value="Unassembled WGS sequence"/>
</dbReference>
<evidence type="ECO:0000256" key="5">
    <source>
        <dbReference type="ARBA" id="ARBA00022771"/>
    </source>
</evidence>
<sequence length="1842" mass="205656">MQTVIQGLGSEGGIRRILQLVKLDFSALPPERRTELFERTILPFFRTISYRQVLSSGLLENAVGTIYNTIFGAGGQYAIALFALTESSEAAMNVDNIEPVCAVFSKMLDLNGNAPLIDEFRKIFDNIMAVWERLAKNCNSNNSSLLKAKRWLDRAGNRLGVSTIALQVSSQERKVHNQRAQFEFSIDYPGYLSDAGPRHDNDSADIRKIQILPTFEEIVCTRMPYLPQLDESRLHLPGIEGVIDRQFRLYREDVTGPIRSTLAFEIAKSRPRNASTIPAEPGQRINVYQNLALLRLRCNDWNGLVVTVAFNQPKEVSALATQVGRADWWTSRGRLRKDSLVCLLEPTGHAIFCSVVEIKIRKRNAFFGKDRTYSDDEDEDEDEEEASYQDLASSPHRAWLTLSLARDRDFSVLAQHLIGTHRMSGMTMIEFPKVMVQTFKPTLEALQCMIADPLNIPLAEHLTTNESTLKSEVLQPPEFAARPGFRYDLSCLLDDARQLHLSPSEPFHVQALIDGSTLDEKQAEALKNSLCRQLALCQGPPGTGKSYTAFALIRTLLANKKAADLGPILVVTYTNHALDQDMEHFVDSGVTNIVRIGSRSKSERLQDLNLRNVSKTMDRTRSESHEKWSRHKEVGNAAQFVNSAIEELLHSAGEAGLKQYLRENYPHYHRQFWGADEEEFQMSSGAQKSIIDSWLRGRLENRERRGQRPRQTADEMLEEDRNITDMDATERKDLYDFWTADNQRQHLTQVFGAMAAYNKSKRALDLVYQEVELRCLEEASIIGVTTSGLARYHTLLKRLPIKVLLVEEAGEVLEAHTLTAFLPSLEQAILIGDHQQLKPSVNNFDLSSESHQGKKYALDMSLFERLVSPPAGVQSSKVPYSTLELQRRMHPSVSDLIRKTLYPRLQDAPNVKLYPEVVGMRKRLFWLDHEVLEVGAEADERVACSKSNDYEVEMTACLVAHLLAQGEYVSQDIAVITPYLGQLYKLRARLSRQYEIVLDDRDVDALETEGITAAPLSTELHAPTKATLLQSLKVATVDNFQGNEAKVVIISLVRSNKQRKCGFLKTSNRINVLLSRAKHGMYVIGNSATSASVPMWGNVISMLRAEGNIGKTLPLCCPQHPETVIDVATPDDFAKLAPEGGCALRCGKRLEPCGHSCELKCHSDLRHKNVQCIERCNRPKRGCDHVCPKTCGEKCDPLCKELLKDVNVVLPCGHIVKDMLCHAYQARDTYECRVLVEKTVPQCAHSVKVQCHVDTSSSEYCCGEVCGGLPQCGHKCKRSCFSCRHDGGIDHGDCLEVCTRKHSTCNHTCGARCHSGTPCKPCTKPCDVACSHSRCNKLCSQPCTPCANAECSSGCEHSQCTMPCGAPCDFIPCSLRCAEMLDCGHQCPTICGEQCVPSSMCQTCGDQEIKDLVVDYIEMKKYAEVPLDEDPVVLPRCGHAILMSNLDRYLGMAAAYDMNPDGSVKGLKDVSPFQEQLKELPGCPICRGSLRDINRYGRLIRRVLLDESTKRFVTSAGSSYSVLAAQLYEAADELKEYLPGLPRTALPSQIHLAGTREVQLKTLERAAKGGARYDNLLRTRLAISKFYSRVNKDATPFAQIWQLVEVARRRAGQKDAIEMHSPVSQVTFHFVALALLIRCDVILISDLLNQISKAERSLVTTATKVDFSINRKECVNLGIEALDAKDYERTIEAHIFYARYCAMEIPYLTNPAESQSLKKKGLDHLNAARGLVEEKGGRLQSLMAEVDDAERSLNGGTFMQAVSSEERRAVLAAMAKEFHGTGHWYTCVNGHPFSVGECGMPMEQTRCPQCGEAVGGQQHRPAEGVSRAEELERELRDMTLGH</sequence>
<organism evidence="11 12">
    <name type="scientific">Sporormia fimetaria CBS 119925</name>
    <dbReference type="NCBI Taxonomy" id="1340428"/>
    <lineage>
        <taxon>Eukaryota</taxon>
        <taxon>Fungi</taxon>
        <taxon>Dikarya</taxon>
        <taxon>Ascomycota</taxon>
        <taxon>Pezizomycotina</taxon>
        <taxon>Dothideomycetes</taxon>
        <taxon>Pleosporomycetidae</taxon>
        <taxon>Pleosporales</taxon>
        <taxon>Sporormiaceae</taxon>
        <taxon>Sporormia</taxon>
    </lineage>
</organism>
<proteinExistence type="predicted"/>
<dbReference type="Gene3D" id="3.40.50.300">
    <property type="entry name" value="P-loop containing nucleotide triphosphate hydrolases"/>
    <property type="match status" value="2"/>
</dbReference>
<evidence type="ECO:0000313" key="12">
    <source>
        <dbReference type="Proteomes" id="UP000799440"/>
    </source>
</evidence>
<protein>
    <recommendedName>
        <fullName evidence="10">RZ-type domain-containing protein</fullName>
    </recommendedName>
</protein>
<evidence type="ECO:0000256" key="2">
    <source>
        <dbReference type="ARBA" id="ARBA00022490"/>
    </source>
</evidence>
<dbReference type="OrthoDB" id="2423195at2759"/>
<dbReference type="PANTHER" id="PTHR10887:SF445">
    <property type="entry name" value="NFX1-TYPE ZINC FINGER-CONTAINING PROTEIN 1"/>
    <property type="match status" value="1"/>
</dbReference>
<dbReference type="GO" id="GO:0002376">
    <property type="term" value="P:immune system process"/>
    <property type="evidence" value="ECO:0007669"/>
    <property type="project" value="UniProtKB-KW"/>
</dbReference>
<dbReference type="CDD" id="cd17936">
    <property type="entry name" value="EEXXEc_NFX1"/>
    <property type="match status" value="1"/>
</dbReference>
<keyword evidence="7" id="KW-0862">Zinc</keyword>
<evidence type="ECO:0000313" key="11">
    <source>
        <dbReference type="EMBL" id="KAF2745366.1"/>
    </source>
</evidence>
<gene>
    <name evidence="11" type="ORF">M011DRAFT_427664</name>
</gene>
<dbReference type="CDD" id="cd18808">
    <property type="entry name" value="SF1_C_Upf1"/>
    <property type="match status" value="1"/>
</dbReference>
<dbReference type="FunFam" id="3.40.50.300:FF:001660">
    <property type="entry name" value="NF-X1 finger and helicase protein, putative"/>
    <property type="match status" value="1"/>
</dbReference>
<dbReference type="GO" id="GO:0004386">
    <property type="term" value="F:helicase activity"/>
    <property type="evidence" value="ECO:0007669"/>
    <property type="project" value="InterPro"/>
</dbReference>
<dbReference type="InterPro" id="IPR046439">
    <property type="entry name" value="ZF_RZ_dom"/>
</dbReference>
<evidence type="ECO:0000256" key="7">
    <source>
        <dbReference type="ARBA" id="ARBA00022833"/>
    </source>
</evidence>
<comment type="subcellular location">
    <subcellularLocation>
        <location evidence="1">Cytoplasm</location>
    </subcellularLocation>
</comment>
<keyword evidence="12" id="KW-1185">Reference proteome</keyword>
<keyword evidence="8" id="KW-0391">Immunity</keyword>
<evidence type="ECO:0000256" key="6">
    <source>
        <dbReference type="ARBA" id="ARBA00022806"/>
    </source>
</evidence>
<dbReference type="GO" id="GO:0005737">
    <property type="term" value="C:cytoplasm"/>
    <property type="evidence" value="ECO:0007669"/>
    <property type="project" value="UniProtKB-SubCell"/>
</dbReference>
<reference evidence="11" key="1">
    <citation type="journal article" date="2020" name="Stud. Mycol.">
        <title>101 Dothideomycetes genomes: a test case for predicting lifestyles and emergence of pathogens.</title>
        <authorList>
            <person name="Haridas S."/>
            <person name="Albert R."/>
            <person name="Binder M."/>
            <person name="Bloem J."/>
            <person name="Labutti K."/>
            <person name="Salamov A."/>
            <person name="Andreopoulos B."/>
            <person name="Baker S."/>
            <person name="Barry K."/>
            <person name="Bills G."/>
            <person name="Bluhm B."/>
            <person name="Cannon C."/>
            <person name="Castanera R."/>
            <person name="Culley D."/>
            <person name="Daum C."/>
            <person name="Ezra D."/>
            <person name="Gonzalez J."/>
            <person name="Henrissat B."/>
            <person name="Kuo A."/>
            <person name="Liang C."/>
            <person name="Lipzen A."/>
            <person name="Lutzoni F."/>
            <person name="Magnuson J."/>
            <person name="Mondo S."/>
            <person name="Nolan M."/>
            <person name="Ohm R."/>
            <person name="Pangilinan J."/>
            <person name="Park H.-J."/>
            <person name="Ramirez L."/>
            <person name="Alfaro M."/>
            <person name="Sun H."/>
            <person name="Tritt A."/>
            <person name="Yoshinaga Y."/>
            <person name="Zwiers L.-H."/>
            <person name="Turgeon B."/>
            <person name="Goodwin S."/>
            <person name="Spatafora J."/>
            <person name="Crous P."/>
            <person name="Grigoriev I."/>
        </authorList>
    </citation>
    <scope>NUCLEOTIDE SEQUENCE</scope>
    <source>
        <strain evidence="11">CBS 119925</strain>
    </source>
</reference>